<keyword evidence="6" id="KW-0010">Activator</keyword>
<dbReference type="EMBL" id="REGN01005052">
    <property type="protein sequence ID" value="RNA15055.1"/>
    <property type="molecule type" value="Genomic_DNA"/>
</dbReference>
<keyword evidence="8" id="KW-1185">Reference proteome</keyword>
<dbReference type="GO" id="GO:0006357">
    <property type="term" value="P:regulation of transcription by RNA polymerase II"/>
    <property type="evidence" value="ECO:0007669"/>
    <property type="project" value="InterPro"/>
</dbReference>
<sequence>MMDSQHQAESSSGQLSSTYPSAPMEYVNMYTNENVKCGKAPPPPKILKDTYTSFGRLIDPNEVLIRSLQSQGIQQLYSLSAPATSSAHRAHINTNNYKHELKKLNHSILIAYLDLLEVLVKAPNTQIEQAAPVQTNELAEAASPKPLVIIKSLREQKLEDLECLFINMHHLINELRPHQARDSIRCVLQMQKQQRGQIADKFRHHLHTIVDLLRKCIGSIRADGSRHALLLQELDSYVKNAGQLSKSLQRFSVSKTNGYHESDVEMNEQEESNLMSVVSRTSARLAEKTRQVTNGHLKEEVQANKNCDIKDLILCDLIDEFLIKENEF</sequence>
<keyword evidence="5 6" id="KW-0539">Nucleus</keyword>
<dbReference type="STRING" id="10195.A0A3M7QVT5"/>
<dbReference type="Gene3D" id="6.10.140.200">
    <property type="match status" value="1"/>
</dbReference>
<dbReference type="GO" id="GO:0016592">
    <property type="term" value="C:mediator complex"/>
    <property type="evidence" value="ECO:0007669"/>
    <property type="project" value="InterPro"/>
</dbReference>
<dbReference type="SUPFAM" id="SSF140718">
    <property type="entry name" value="Mediator hinge subcomplex-like"/>
    <property type="match status" value="1"/>
</dbReference>
<dbReference type="AlphaFoldDB" id="A0A3M7QVT5"/>
<comment type="caution">
    <text evidence="7">The sequence shown here is derived from an EMBL/GenBank/DDBJ whole genome shotgun (WGS) entry which is preliminary data.</text>
</comment>
<dbReference type="Proteomes" id="UP000276133">
    <property type="component" value="Unassembled WGS sequence"/>
</dbReference>
<evidence type="ECO:0000256" key="5">
    <source>
        <dbReference type="ARBA" id="ARBA00023242"/>
    </source>
</evidence>
<evidence type="ECO:0000256" key="4">
    <source>
        <dbReference type="ARBA" id="ARBA00023163"/>
    </source>
</evidence>
<comment type="subcellular location">
    <subcellularLocation>
        <location evidence="1 6">Nucleus</location>
    </subcellularLocation>
</comment>
<evidence type="ECO:0000313" key="8">
    <source>
        <dbReference type="Proteomes" id="UP000276133"/>
    </source>
</evidence>
<evidence type="ECO:0000256" key="3">
    <source>
        <dbReference type="ARBA" id="ARBA00023015"/>
    </source>
</evidence>
<dbReference type="InterPro" id="IPR009244">
    <property type="entry name" value="Mediatior_Med7"/>
</dbReference>
<comment type="function">
    <text evidence="6">Component of the Mediator complex, a coactivator involved in the regulated transcription of nearly all RNA polymerase II-dependent genes. Mediator functions as a bridge to convey information from gene-specific regulatory proteins to the basal RNA polymerase II transcription machinery.</text>
</comment>
<comment type="subunit">
    <text evidence="6">Component of the Mediator complex.</text>
</comment>
<keyword evidence="4 6" id="KW-0804">Transcription</keyword>
<evidence type="ECO:0000256" key="2">
    <source>
        <dbReference type="ARBA" id="ARBA00009994"/>
    </source>
</evidence>
<dbReference type="InterPro" id="IPR037212">
    <property type="entry name" value="Med7/Med21-like"/>
</dbReference>
<dbReference type="OrthoDB" id="10253553at2759"/>
<dbReference type="PANTHER" id="PTHR21428">
    <property type="entry name" value="MEDIATOR OF RNA POLYMERASE II TRANSCRIPTION SUBUNIT 7"/>
    <property type="match status" value="1"/>
</dbReference>
<organism evidence="7 8">
    <name type="scientific">Brachionus plicatilis</name>
    <name type="common">Marine rotifer</name>
    <name type="synonym">Brachionus muelleri</name>
    <dbReference type="NCBI Taxonomy" id="10195"/>
    <lineage>
        <taxon>Eukaryota</taxon>
        <taxon>Metazoa</taxon>
        <taxon>Spiralia</taxon>
        <taxon>Gnathifera</taxon>
        <taxon>Rotifera</taxon>
        <taxon>Eurotatoria</taxon>
        <taxon>Monogononta</taxon>
        <taxon>Pseudotrocha</taxon>
        <taxon>Ploima</taxon>
        <taxon>Brachionidae</taxon>
        <taxon>Brachionus</taxon>
    </lineage>
</organism>
<proteinExistence type="inferred from homology"/>
<dbReference type="Pfam" id="PF05983">
    <property type="entry name" value="Med7"/>
    <property type="match status" value="1"/>
</dbReference>
<comment type="similarity">
    <text evidence="2 6">Belongs to the Mediator complex subunit 7 family.</text>
</comment>
<accession>A0A3M7QVT5</accession>
<dbReference type="GO" id="GO:0003712">
    <property type="term" value="F:transcription coregulator activity"/>
    <property type="evidence" value="ECO:0007669"/>
    <property type="project" value="InterPro"/>
</dbReference>
<dbReference type="GO" id="GO:0070847">
    <property type="term" value="C:core mediator complex"/>
    <property type="evidence" value="ECO:0007669"/>
    <property type="project" value="TreeGrafter"/>
</dbReference>
<protein>
    <recommendedName>
        <fullName evidence="6">Mediator of RNA polymerase II transcription subunit 7</fullName>
    </recommendedName>
</protein>
<dbReference type="InterPro" id="IPR044888">
    <property type="entry name" value="Mediatior_Med7_sf"/>
</dbReference>
<keyword evidence="3 6" id="KW-0805">Transcription regulation</keyword>
<dbReference type="PANTHER" id="PTHR21428:SF11">
    <property type="entry name" value="MEDIATOR OF RNA POLYMERASE II TRANSCRIPTION SUBUNIT 7"/>
    <property type="match status" value="1"/>
</dbReference>
<gene>
    <name evidence="7" type="ORF">BpHYR1_017365</name>
</gene>
<name>A0A3M7QVT5_BRAPC</name>
<evidence type="ECO:0000256" key="6">
    <source>
        <dbReference type="RuleBase" id="RU364060"/>
    </source>
</evidence>
<evidence type="ECO:0000313" key="7">
    <source>
        <dbReference type="EMBL" id="RNA15055.1"/>
    </source>
</evidence>
<evidence type="ECO:0000256" key="1">
    <source>
        <dbReference type="ARBA" id="ARBA00004123"/>
    </source>
</evidence>
<reference evidence="7 8" key="1">
    <citation type="journal article" date="2018" name="Sci. Rep.">
        <title>Genomic signatures of local adaptation to the degree of environmental predictability in rotifers.</title>
        <authorList>
            <person name="Franch-Gras L."/>
            <person name="Hahn C."/>
            <person name="Garcia-Roger E.M."/>
            <person name="Carmona M.J."/>
            <person name="Serra M."/>
            <person name="Gomez A."/>
        </authorList>
    </citation>
    <scope>NUCLEOTIDE SEQUENCE [LARGE SCALE GENOMIC DNA]</scope>
    <source>
        <strain evidence="7">HYR1</strain>
    </source>
</reference>